<dbReference type="AlphaFoldDB" id="A0A8J6FB70"/>
<feature type="transmembrane region" description="Helical" evidence="1">
    <location>
        <begin position="74"/>
        <end position="102"/>
    </location>
</feature>
<gene>
    <name evidence="2" type="ORF">GDO78_010013</name>
</gene>
<dbReference type="Proteomes" id="UP000770717">
    <property type="component" value="Unassembled WGS sequence"/>
</dbReference>
<evidence type="ECO:0000313" key="3">
    <source>
        <dbReference type="Proteomes" id="UP000770717"/>
    </source>
</evidence>
<keyword evidence="1" id="KW-0812">Transmembrane</keyword>
<keyword evidence="1" id="KW-0472">Membrane</keyword>
<dbReference type="EMBL" id="WNTK01000005">
    <property type="protein sequence ID" value="KAG9484404.1"/>
    <property type="molecule type" value="Genomic_DNA"/>
</dbReference>
<name>A0A8J6FB70_ELECQ</name>
<evidence type="ECO:0000313" key="2">
    <source>
        <dbReference type="EMBL" id="KAG9484404.1"/>
    </source>
</evidence>
<sequence length="104" mass="13002">MQNLDPLISLSYNFVTYTPENCCNFFYILTEMLHFLSFEVLRCLHCNTKLNVYSCLNSIYSKCLIHFFFFLLRIFFFFFFFFFFFIQIQMYIFLKLVFLFFLRY</sequence>
<accession>A0A8J6FB70</accession>
<evidence type="ECO:0000256" key="1">
    <source>
        <dbReference type="SAM" id="Phobius"/>
    </source>
</evidence>
<proteinExistence type="predicted"/>
<comment type="caution">
    <text evidence="2">The sequence shown here is derived from an EMBL/GenBank/DDBJ whole genome shotgun (WGS) entry which is preliminary data.</text>
</comment>
<protein>
    <submittedName>
        <fullName evidence="2">Uncharacterized protein</fullName>
    </submittedName>
</protein>
<keyword evidence="1" id="KW-1133">Transmembrane helix</keyword>
<keyword evidence="3" id="KW-1185">Reference proteome</keyword>
<reference evidence="2" key="1">
    <citation type="thesis" date="2020" institute="ProQuest LLC" country="789 East Eisenhower Parkway, Ann Arbor, MI, USA">
        <title>Comparative Genomics and Chromosome Evolution.</title>
        <authorList>
            <person name="Mudd A.B."/>
        </authorList>
    </citation>
    <scope>NUCLEOTIDE SEQUENCE</scope>
    <source>
        <strain evidence="2">HN-11 Male</strain>
        <tissue evidence="2">Kidney and liver</tissue>
    </source>
</reference>
<organism evidence="2 3">
    <name type="scientific">Eleutherodactylus coqui</name>
    <name type="common">Puerto Rican coqui</name>
    <dbReference type="NCBI Taxonomy" id="57060"/>
    <lineage>
        <taxon>Eukaryota</taxon>
        <taxon>Metazoa</taxon>
        <taxon>Chordata</taxon>
        <taxon>Craniata</taxon>
        <taxon>Vertebrata</taxon>
        <taxon>Euteleostomi</taxon>
        <taxon>Amphibia</taxon>
        <taxon>Batrachia</taxon>
        <taxon>Anura</taxon>
        <taxon>Neobatrachia</taxon>
        <taxon>Hyloidea</taxon>
        <taxon>Eleutherodactylidae</taxon>
        <taxon>Eleutherodactylinae</taxon>
        <taxon>Eleutherodactylus</taxon>
        <taxon>Eleutherodactylus</taxon>
    </lineage>
</organism>